<name>A0A0B7FW52_THACB</name>
<organism evidence="1 2">
    <name type="scientific">Thanatephorus cucumeris (strain AG1-IB / isolate 7/3/14)</name>
    <name type="common">Lettuce bottom rot fungus</name>
    <name type="synonym">Rhizoctonia solani</name>
    <dbReference type="NCBI Taxonomy" id="1108050"/>
    <lineage>
        <taxon>Eukaryota</taxon>
        <taxon>Fungi</taxon>
        <taxon>Dikarya</taxon>
        <taxon>Basidiomycota</taxon>
        <taxon>Agaricomycotina</taxon>
        <taxon>Agaricomycetes</taxon>
        <taxon>Cantharellales</taxon>
        <taxon>Ceratobasidiaceae</taxon>
        <taxon>Rhizoctonia</taxon>
        <taxon>Rhizoctonia solani AG-1</taxon>
    </lineage>
</organism>
<protein>
    <submittedName>
        <fullName evidence="1">Uncharacterized protein</fullName>
    </submittedName>
</protein>
<evidence type="ECO:0000313" key="1">
    <source>
        <dbReference type="EMBL" id="CEL61069.1"/>
    </source>
</evidence>
<dbReference type="EMBL" id="LN679104">
    <property type="protein sequence ID" value="CEL61069.1"/>
    <property type="molecule type" value="Genomic_DNA"/>
</dbReference>
<keyword evidence="2" id="KW-1185">Reference proteome</keyword>
<gene>
    <name evidence="1" type="ORF">RSOLAG1IB_04309</name>
</gene>
<dbReference type="OrthoDB" id="10519275at2759"/>
<reference evidence="1 2" key="1">
    <citation type="submission" date="2014-11" db="EMBL/GenBank/DDBJ databases">
        <authorList>
            <person name="Wibberg Daniel"/>
        </authorList>
    </citation>
    <scope>NUCLEOTIDE SEQUENCE [LARGE SCALE GENOMIC DNA]</scope>
    <source>
        <strain evidence="1">Rhizoctonia solani AG1-IB 7/3/14</strain>
    </source>
</reference>
<accession>A0A0B7FW52</accession>
<dbReference type="Proteomes" id="UP000059188">
    <property type="component" value="Unassembled WGS sequence"/>
</dbReference>
<evidence type="ECO:0000313" key="2">
    <source>
        <dbReference type="Proteomes" id="UP000059188"/>
    </source>
</evidence>
<sequence length="571" mass="64072">MQVNNLSTQPTEATIRQWEEAGTVLFNSLKNYLSLCKSLKANSLQDNVPARNLATHIDSALGTLHTVLNQELNHSRSILARTRNEILSPLCYIPEEILSKIFTIVVFEDAQSTKGPLDRPPVIDESLSRIWKSRYNLSSVCSTWNKFILTKGIFWSTFVLYPSSGYKLSRTMAPRLSIPRAGRSGLQFVGILDQGVTQEEIVDFGDHITGKTSQIQRINIRGHSYLVQFLLKVLLQLGVYPMLSEVSLHQINRSNSYTDMTFTPSHIIPHDSDLLWPAFTKLLSSLSVLRINGVAFSWHHMAFSSQLVELHLQDLKIGPDSVLAGLLNSAPGLYKLRMISVVTAADRGGGVHIISLPNLKLLLLEDLSFNTLEFLLGSIQSDSYQLTIHLTNNARQRYANNHIGLLPSLVDMEDLHSVLRLAPVHTLLLSCHQEWWLAGTGLGSLLKSIPTIRVLKTRAWRFDTGSSDTLVRPESTELESNDQFANLEELHLSCAQIIDPDALKAVVTSHSLRKMVFGGSLHYQGDAYPICDNFLPEGIFLDWLRSNVPEFHLLSSELDLPEFCSDVWQLW</sequence>
<dbReference type="AlphaFoldDB" id="A0A0B7FW52"/>
<proteinExistence type="predicted"/>